<feature type="compositionally biased region" description="Basic and acidic residues" evidence="2">
    <location>
        <begin position="13"/>
        <end position="23"/>
    </location>
</feature>
<dbReference type="RefSeq" id="WP_136722871.1">
    <property type="nucleotide sequence ID" value="NZ_SUMC01000006.1"/>
</dbReference>
<dbReference type="HAMAP" id="MF_01972">
    <property type="entry name" value="T23O"/>
    <property type="match status" value="1"/>
</dbReference>
<evidence type="ECO:0000256" key="2">
    <source>
        <dbReference type="SAM" id="MobiDB-lite"/>
    </source>
</evidence>
<dbReference type="InterPro" id="IPR037217">
    <property type="entry name" value="Trp/Indoleamine_2_3_dOase-like"/>
</dbReference>
<keyword evidence="1" id="KW-0560">Oxidoreductase</keyword>
<comment type="similarity">
    <text evidence="1">Belongs to the tryptophan 2,3-dioxygenase family.</text>
</comment>
<dbReference type="GO" id="GO:0019442">
    <property type="term" value="P:L-tryptophan catabolic process to acetyl-CoA"/>
    <property type="evidence" value="ECO:0007669"/>
    <property type="project" value="TreeGrafter"/>
</dbReference>
<comment type="catalytic activity">
    <reaction evidence="1">
        <text>L-tryptophan + O2 = N-formyl-L-kynurenine</text>
        <dbReference type="Rhea" id="RHEA:24536"/>
        <dbReference type="ChEBI" id="CHEBI:15379"/>
        <dbReference type="ChEBI" id="CHEBI:57912"/>
        <dbReference type="ChEBI" id="CHEBI:58629"/>
        <dbReference type="EC" id="1.13.11.11"/>
    </reaction>
</comment>
<dbReference type="PANTHER" id="PTHR10138:SF0">
    <property type="entry name" value="TRYPTOPHAN 2,3-DIOXYGENASE"/>
    <property type="match status" value="1"/>
</dbReference>
<dbReference type="PANTHER" id="PTHR10138">
    <property type="entry name" value="TRYPTOPHAN 2,3-DIOXYGENASE"/>
    <property type="match status" value="1"/>
</dbReference>
<dbReference type="GO" id="GO:0004833">
    <property type="term" value="F:L-tryptophan 2,3-dioxygenase activity"/>
    <property type="evidence" value="ECO:0007669"/>
    <property type="project" value="UniProtKB-UniRule"/>
</dbReference>
<dbReference type="UniPathway" id="UPA00333">
    <property type="reaction ID" value="UER00453"/>
</dbReference>
<comment type="subunit">
    <text evidence="1">Homotetramer.</text>
</comment>
<proteinExistence type="inferred from homology"/>
<keyword evidence="1 3" id="KW-0223">Dioxygenase</keyword>
<comment type="caution">
    <text evidence="1">Lacks conserved residue(s) required for the propagation of feature annotation.</text>
</comment>
<dbReference type="OrthoDB" id="9776847at2"/>
<dbReference type="SUPFAM" id="SSF140959">
    <property type="entry name" value="Indolic compounds 2,3-dioxygenase-like"/>
    <property type="match status" value="1"/>
</dbReference>
<gene>
    <name evidence="1" type="primary">kynA</name>
    <name evidence="3" type="ORF">FCI23_08545</name>
</gene>
<name>A0A4U0T8V5_9ACTN</name>
<keyword evidence="1" id="KW-0479">Metal-binding</keyword>
<sequence>MDASDLRPTARPSSERERSEHSEGSGGTPTLEFAEGVPYDRYVHASTLHSLQQTLSDDTGEMSFLMISQVMELYFGLTRYELREVQRLLREDDVWGTLLPLRRAALHIEALNAGWHGLRWMTPADFNRFRDLLGDASGFQSAMYRQLEFLLGLKTASLIRPFRRQPDVHAELAGALRSPSLWDDVIALLARQGHDIPADLLHRDFTEEHRSHPVVEAAWVEIYRDAGPDNHLRLLGEALTEVAEQFGDWRYQHLKSVQRAMGAKAGSGGSEGLGWLQRSMARVVFPELWSARTFM</sequence>
<comment type="cofactor">
    <cofactor evidence="1">
        <name>heme</name>
        <dbReference type="ChEBI" id="CHEBI:30413"/>
    </cofactor>
    <text evidence="1">Binds 1 heme group per subunit.</text>
</comment>
<dbReference type="EC" id="1.13.11.11" evidence="1"/>
<dbReference type="InterPro" id="IPR004981">
    <property type="entry name" value="Trp_2_3_dOase"/>
</dbReference>
<reference evidence="3 4" key="1">
    <citation type="submission" date="2019-04" db="EMBL/GenBank/DDBJ databases">
        <title>Streptomyces oryziradicis sp. nov., a novel actinomycete isolated from rhizosphere soil of rice (Oryza sativa L.).</title>
        <authorList>
            <person name="Li C."/>
        </authorList>
    </citation>
    <scope>NUCLEOTIDE SEQUENCE [LARGE SCALE GENOMIC DNA]</scope>
    <source>
        <strain evidence="3 4">NEAU-C40</strain>
    </source>
</reference>
<keyword evidence="1" id="KW-0349">Heme</keyword>
<dbReference type="Proteomes" id="UP000305778">
    <property type="component" value="Unassembled WGS sequence"/>
</dbReference>
<keyword evidence="1" id="KW-0823">Tryptophan catabolism</keyword>
<evidence type="ECO:0000256" key="1">
    <source>
        <dbReference type="HAMAP-Rule" id="MF_01972"/>
    </source>
</evidence>
<feature type="binding site" evidence="1">
    <location>
        <position position="130"/>
    </location>
    <ligand>
        <name>substrate</name>
    </ligand>
</feature>
<accession>A0A4U0T8V5</accession>
<keyword evidence="1" id="KW-0408">Iron</keyword>
<comment type="caution">
    <text evidence="3">The sequence shown here is derived from an EMBL/GenBank/DDBJ whole genome shotgun (WGS) entry which is preliminary data.</text>
</comment>
<comment type="pathway">
    <text evidence="1">Amino-acid degradation; L-tryptophan degradation via kynurenine pathway; L-kynurenine from L-tryptophan: step 1/2.</text>
</comment>
<dbReference type="AlphaFoldDB" id="A0A4U0T8V5"/>
<protein>
    <recommendedName>
        <fullName evidence="1">Tryptophan 2,3-dioxygenase</fullName>
        <shortName evidence="1">TDO</shortName>
        <ecNumber evidence="1">1.13.11.11</ecNumber>
    </recommendedName>
    <alternativeName>
        <fullName evidence="1">Tryptamin 2,3-dioxygenase</fullName>
    </alternativeName>
    <alternativeName>
        <fullName evidence="1">Tryptophan oxygenase</fullName>
        <shortName evidence="1">TO</shortName>
        <shortName evidence="1">TRPO</shortName>
    </alternativeName>
    <alternativeName>
        <fullName evidence="1">Tryptophan pyrrolase</fullName>
    </alternativeName>
    <alternativeName>
        <fullName evidence="1">Tryptophanase</fullName>
    </alternativeName>
</protein>
<evidence type="ECO:0000313" key="3">
    <source>
        <dbReference type="EMBL" id="TKA11875.1"/>
    </source>
</evidence>
<dbReference type="GO" id="GO:0019441">
    <property type="term" value="P:L-tryptophan catabolic process to kynurenine"/>
    <property type="evidence" value="ECO:0007669"/>
    <property type="project" value="UniProtKB-UniRule"/>
</dbReference>
<evidence type="ECO:0000313" key="4">
    <source>
        <dbReference type="Proteomes" id="UP000305778"/>
    </source>
</evidence>
<dbReference type="Pfam" id="PF03301">
    <property type="entry name" value="Trp_dioxygenase"/>
    <property type="match status" value="1"/>
</dbReference>
<dbReference type="EMBL" id="SUMC01000006">
    <property type="protein sequence ID" value="TKA11875.1"/>
    <property type="molecule type" value="Genomic_DNA"/>
</dbReference>
<comment type="function">
    <text evidence="1">Heme-dependent dioxygenase that catalyzes the oxidative cleavage of the L-tryptophan (L-Trp) pyrrole ring and converts L-tryptophan to N-formyl-L-kynurenine. Catalyzes the oxidative cleavage of the indole moiety.</text>
</comment>
<keyword evidence="4" id="KW-1185">Reference proteome</keyword>
<feature type="region of interest" description="Disordered" evidence="2">
    <location>
        <begin position="1"/>
        <end position="31"/>
    </location>
</feature>
<feature type="binding site" description="axial binding residue" evidence="1">
    <location>
        <position position="253"/>
    </location>
    <ligand>
        <name>heme</name>
        <dbReference type="ChEBI" id="CHEBI:30413"/>
    </ligand>
    <ligandPart>
        <name>Fe</name>
        <dbReference type="ChEBI" id="CHEBI:18248"/>
    </ligandPart>
</feature>
<dbReference type="GO" id="GO:0046872">
    <property type="term" value="F:metal ion binding"/>
    <property type="evidence" value="ECO:0007669"/>
    <property type="project" value="UniProtKB-KW"/>
</dbReference>
<dbReference type="Gene3D" id="1.20.58.480">
    <property type="match status" value="1"/>
</dbReference>
<dbReference type="GO" id="GO:0020037">
    <property type="term" value="F:heme binding"/>
    <property type="evidence" value="ECO:0007669"/>
    <property type="project" value="UniProtKB-UniRule"/>
</dbReference>
<organism evidence="3 4">
    <name type="scientific">Actinacidiphila oryziradicis</name>
    <dbReference type="NCBI Taxonomy" id="2571141"/>
    <lineage>
        <taxon>Bacteria</taxon>
        <taxon>Bacillati</taxon>
        <taxon>Actinomycetota</taxon>
        <taxon>Actinomycetes</taxon>
        <taxon>Kitasatosporales</taxon>
        <taxon>Streptomycetaceae</taxon>
        <taxon>Actinacidiphila</taxon>
    </lineage>
</organism>